<evidence type="ECO:0000256" key="1">
    <source>
        <dbReference type="SAM" id="MobiDB-lite"/>
    </source>
</evidence>
<dbReference type="Pfam" id="PF24767">
    <property type="entry name" value="UBA_At5g58720"/>
    <property type="match status" value="1"/>
</dbReference>
<dbReference type="InterPro" id="IPR056254">
    <property type="entry name" value="At5g58720/SDE5-like_UBA-like"/>
</dbReference>
<organism evidence="3">
    <name type="scientific">Anthurium amnicola</name>
    <dbReference type="NCBI Taxonomy" id="1678845"/>
    <lineage>
        <taxon>Eukaryota</taxon>
        <taxon>Viridiplantae</taxon>
        <taxon>Streptophyta</taxon>
        <taxon>Embryophyta</taxon>
        <taxon>Tracheophyta</taxon>
        <taxon>Spermatophyta</taxon>
        <taxon>Magnoliopsida</taxon>
        <taxon>Liliopsida</taxon>
        <taxon>Araceae</taxon>
        <taxon>Pothoideae</taxon>
        <taxon>Potheae</taxon>
        <taxon>Anthurium</taxon>
    </lineage>
</organism>
<dbReference type="PANTHER" id="PTHR47872">
    <property type="entry name" value="NUCLEAR RNA EXPORT FACTOR SDE5-RELATED"/>
    <property type="match status" value="1"/>
</dbReference>
<evidence type="ECO:0000313" key="3">
    <source>
        <dbReference type="EMBL" id="JAT66657.1"/>
    </source>
</evidence>
<protein>
    <submittedName>
        <fullName evidence="3">Putative arginyl-tRNA--protein transferase</fullName>
    </submittedName>
</protein>
<dbReference type="InterPro" id="IPR036063">
    <property type="entry name" value="Smr_dom_sf"/>
</dbReference>
<evidence type="ECO:0000259" key="2">
    <source>
        <dbReference type="SMART" id="SM01162"/>
    </source>
</evidence>
<dbReference type="EMBL" id="GDJX01001279">
    <property type="protein sequence ID" value="JAT66657.1"/>
    <property type="molecule type" value="Transcribed_RNA"/>
</dbReference>
<feature type="region of interest" description="Disordered" evidence="1">
    <location>
        <begin position="44"/>
        <end position="85"/>
    </location>
</feature>
<dbReference type="AlphaFoldDB" id="A0A1D1ZIG4"/>
<keyword evidence="3" id="KW-0808">Transferase</keyword>
<dbReference type="InterPro" id="IPR013899">
    <property type="entry name" value="DUF1771"/>
</dbReference>
<dbReference type="GO" id="GO:0016740">
    <property type="term" value="F:transferase activity"/>
    <property type="evidence" value="ECO:0007669"/>
    <property type="project" value="UniProtKB-KW"/>
</dbReference>
<feature type="compositionally biased region" description="Polar residues" evidence="1">
    <location>
        <begin position="72"/>
        <end position="85"/>
    </location>
</feature>
<dbReference type="Pfam" id="PF08590">
    <property type="entry name" value="DUF1771"/>
    <property type="match status" value="1"/>
</dbReference>
<feature type="compositionally biased region" description="Basic and acidic residues" evidence="1">
    <location>
        <begin position="44"/>
        <end position="71"/>
    </location>
</feature>
<dbReference type="Gene3D" id="3.30.1370.110">
    <property type="match status" value="1"/>
</dbReference>
<feature type="domain" description="DUF1771" evidence="2">
    <location>
        <begin position="406"/>
        <end position="471"/>
    </location>
</feature>
<proteinExistence type="predicted"/>
<dbReference type="PANTHER" id="PTHR47872:SF1">
    <property type="entry name" value="NUCLEAR RNA EXPORT FACTOR SDE5-RELATED"/>
    <property type="match status" value="1"/>
</dbReference>
<feature type="non-terminal residue" evidence="3">
    <location>
        <position position="1"/>
    </location>
</feature>
<name>A0A1D1ZIG4_9ARAE</name>
<dbReference type="SMART" id="SM01162">
    <property type="entry name" value="DUF1771"/>
    <property type="match status" value="1"/>
</dbReference>
<sequence length="566" mass="62321">GGGGEGRNGWVGVGGEIGECAGRSSSAVLATVWELFSTWREEALEKRQPRGDKRDKFSSRKGLHGEARRVSLSDNSMDPSNSLSSELDEERALEILLDAFGSVCSLEEIASAYCKAGCDVNAAGEVLVQLHDSRSADGHNSSNEIVSNAKSVESQLENAVESSYLYKNSHVSKSKKLTVSTGSVSDVLGKAYSRPTSSQAEPLKATKPPKLEVKEPLVDDVTCKTVISDLAPESDLVSKKDTVEFLFSMLGDGFKLNKDMINDVLGSCGFDVKKTMDHLLAMASSYLSKGNVVSAGSTEERTDGLPTLGPQHFEETLVPSSAQRKSAGLYSMTKNKSDVPREVLESLFCAPGISEETPKRTRLPLGLNRTRALGQKVASSPFDDIDPKPLVDVTKEVRKVVNEEDDYLVLRRAAKKSWEMMKEYYEAAVDAYTRGDHAKAEYLREQGKYHNKMAREADEKSAREILDTRCVETRNDFILDLHTHDAKEAVKLVKFHLRSLAGIPSFRSLKVIVDTDAVDITKGKRRKMVLKLLEKELIEWTEENSGTICIQVDAIDLNKLSFLKKS</sequence>
<reference evidence="3" key="1">
    <citation type="submission" date="2015-07" db="EMBL/GenBank/DDBJ databases">
        <title>Transcriptome Assembly of Anthurium amnicola.</title>
        <authorList>
            <person name="Suzuki J."/>
        </authorList>
    </citation>
    <scope>NUCLEOTIDE SEQUENCE</scope>
</reference>
<accession>A0A1D1ZIG4</accession>
<gene>
    <name evidence="3" type="primary">ate_1</name>
    <name evidence="3" type="ORF">g.64580</name>
</gene>